<accession>A0A0P6XVS7</accession>
<feature type="transmembrane region" description="Helical" evidence="1">
    <location>
        <begin position="157"/>
        <end position="178"/>
    </location>
</feature>
<feature type="transmembrane region" description="Helical" evidence="1">
    <location>
        <begin position="32"/>
        <end position="51"/>
    </location>
</feature>
<dbReference type="AlphaFoldDB" id="A0A0P6XVS7"/>
<dbReference type="Proteomes" id="UP000050544">
    <property type="component" value="Unassembled WGS sequence"/>
</dbReference>
<gene>
    <name evidence="2" type="ORF">SE15_04250</name>
</gene>
<evidence type="ECO:0000313" key="2">
    <source>
        <dbReference type="EMBL" id="KPL84341.1"/>
    </source>
</evidence>
<proteinExistence type="predicted"/>
<evidence type="ECO:0008006" key="4">
    <source>
        <dbReference type="Google" id="ProtNLM"/>
    </source>
</evidence>
<dbReference type="EMBL" id="LGKO01000002">
    <property type="protein sequence ID" value="KPL84341.1"/>
    <property type="molecule type" value="Genomic_DNA"/>
</dbReference>
<keyword evidence="1" id="KW-0472">Membrane</keyword>
<keyword evidence="3" id="KW-1185">Reference proteome</keyword>
<dbReference type="STRING" id="869279.SE15_04250"/>
<feature type="transmembrane region" description="Helical" evidence="1">
    <location>
        <begin position="63"/>
        <end position="80"/>
    </location>
</feature>
<comment type="caution">
    <text evidence="2">The sequence shown here is derived from an EMBL/GenBank/DDBJ whole genome shotgun (WGS) entry which is preliminary data.</text>
</comment>
<evidence type="ECO:0000256" key="1">
    <source>
        <dbReference type="SAM" id="Phobius"/>
    </source>
</evidence>
<evidence type="ECO:0000313" key="3">
    <source>
        <dbReference type="Proteomes" id="UP000050544"/>
    </source>
</evidence>
<sequence length="179" mass="20116">MISLNVFFYMFVILFALIGGMRGWARELIVSFSVILAIFINTVLENFVPFVRDILNNSGPANIFWVRVSLLIALVFFGYQTPNIPKVAATGRFVRERLQDILLGFFFGAINGYLIWGTAWYYMHEANYPLSVILPPDPNTAAGQASLSMLRYLPPALLNPPVIYIAVALAFVFVLVVFI</sequence>
<dbReference type="RefSeq" id="WP_054520840.1">
    <property type="nucleotide sequence ID" value="NZ_LGKO01000002.1"/>
</dbReference>
<name>A0A0P6XVS7_9CHLR</name>
<feature type="transmembrane region" description="Helical" evidence="1">
    <location>
        <begin position="101"/>
        <end position="122"/>
    </location>
</feature>
<feature type="transmembrane region" description="Helical" evidence="1">
    <location>
        <begin position="6"/>
        <end position="25"/>
    </location>
</feature>
<keyword evidence="1" id="KW-0812">Transmembrane</keyword>
<reference evidence="2 3" key="1">
    <citation type="submission" date="2015-07" db="EMBL/GenBank/DDBJ databases">
        <title>Whole genome sequence of Thermanaerothrix daxensis DSM 23592.</title>
        <authorList>
            <person name="Hemp J."/>
            <person name="Ward L.M."/>
            <person name="Pace L.A."/>
            <person name="Fischer W.W."/>
        </authorList>
    </citation>
    <scope>NUCLEOTIDE SEQUENCE [LARGE SCALE GENOMIC DNA]</scope>
    <source>
        <strain evidence="2 3">GNS-1</strain>
    </source>
</reference>
<protein>
    <recommendedName>
        <fullName evidence="4">Colicin V production protein</fullName>
    </recommendedName>
</protein>
<keyword evidence="1" id="KW-1133">Transmembrane helix</keyword>
<dbReference type="OrthoDB" id="162510at2"/>
<organism evidence="2 3">
    <name type="scientific">Thermanaerothrix daxensis</name>
    <dbReference type="NCBI Taxonomy" id="869279"/>
    <lineage>
        <taxon>Bacteria</taxon>
        <taxon>Bacillati</taxon>
        <taxon>Chloroflexota</taxon>
        <taxon>Anaerolineae</taxon>
        <taxon>Anaerolineales</taxon>
        <taxon>Anaerolineaceae</taxon>
        <taxon>Thermanaerothrix</taxon>
    </lineage>
</organism>